<sequence>MDKKKFITVVTAGFALFAMFFGAGNLVIPPYIGLKIGALSGVAFAGFFVSDILLSFLAVVMVASIGLTFTDLGKRFPPLFVNALVFIIIVTLGPLICVPRTGSTTYEVAVQPFFPQIDKITFGVFYFGITLLLSISKAKIVDIIGKILTPFLILSLTILIVVGTLNAPKELADNGYTFREAFAFGFSKGYLTLDVLAGVIFSGLIISSIVREGYQREADKKQVTILSGIISAGCLVFIYGGLLYLGATSNLSPSEEGVSYIDILKHIAYNVLGSNGGIVISVAVAFACLTSAIAIVSAMGEIFENISKGRIPYKWGVWICSIVSFVLSIQSVEEIIHYAGYLLDFSYPITIALTLFVLFFGKQVKSNTPYIVGVTLTAVLSGLFIIGDLQNIEWIIKFRTLLPLSSYKIEWFLPAFLSFVITTVIIRIQSFAKN</sequence>
<dbReference type="PANTHER" id="PTHR30588">
    <property type="entry name" value="BRANCHED-CHAIN AMINO ACID TRANSPORT SYSTEM 2 CARRIER PROTEIN"/>
    <property type="match status" value="1"/>
</dbReference>
<evidence type="ECO:0000256" key="1">
    <source>
        <dbReference type="ARBA" id="ARBA00004651"/>
    </source>
</evidence>
<dbReference type="GO" id="GO:0015190">
    <property type="term" value="F:L-leucine transmembrane transporter activity"/>
    <property type="evidence" value="ECO:0007669"/>
    <property type="project" value="TreeGrafter"/>
</dbReference>
<feature type="transmembrane region" description="Helical" evidence="9">
    <location>
        <begin position="338"/>
        <end position="358"/>
    </location>
</feature>
<dbReference type="Proteomes" id="UP000197007">
    <property type="component" value="Chromosome"/>
</dbReference>
<dbReference type="InterPro" id="IPR004685">
    <property type="entry name" value="Brnchd-chn_aa_trnsp_Livcs"/>
</dbReference>
<feature type="transmembrane region" description="Helical" evidence="9">
    <location>
        <begin position="278"/>
        <end position="303"/>
    </location>
</feature>
<comment type="subcellular location">
    <subcellularLocation>
        <location evidence="1">Cell membrane</location>
        <topology evidence="1">Multi-pass membrane protein</topology>
    </subcellularLocation>
</comment>
<evidence type="ECO:0000256" key="9">
    <source>
        <dbReference type="SAM" id="Phobius"/>
    </source>
</evidence>
<name>A0A1Z4BQP6_9FLAO</name>
<dbReference type="Gene3D" id="1.20.1740.10">
    <property type="entry name" value="Amino acid/polyamine transporter I"/>
    <property type="match status" value="1"/>
</dbReference>
<dbReference type="GO" id="GO:0015820">
    <property type="term" value="P:L-leucine transport"/>
    <property type="evidence" value="ECO:0007669"/>
    <property type="project" value="TreeGrafter"/>
</dbReference>
<evidence type="ECO:0000256" key="4">
    <source>
        <dbReference type="ARBA" id="ARBA00022475"/>
    </source>
</evidence>
<accession>A0A1Z4BQP6</accession>
<keyword evidence="8 9" id="KW-0472">Membrane</keyword>
<evidence type="ECO:0000256" key="8">
    <source>
        <dbReference type="ARBA" id="ARBA00023136"/>
    </source>
</evidence>
<evidence type="ECO:0000256" key="5">
    <source>
        <dbReference type="ARBA" id="ARBA00022692"/>
    </source>
</evidence>
<dbReference type="RefSeq" id="WP_088594545.1">
    <property type="nucleotide sequence ID" value="NZ_CP022022.1"/>
</dbReference>
<feature type="transmembrane region" description="Helical" evidence="9">
    <location>
        <begin position="79"/>
        <end position="96"/>
    </location>
</feature>
<feature type="transmembrane region" description="Helical" evidence="9">
    <location>
        <begin position="147"/>
        <end position="167"/>
    </location>
</feature>
<reference evidence="11" key="1">
    <citation type="submission" date="2017-06" db="EMBL/GenBank/DDBJ databases">
        <title>Complete genome sequence of Capnocytophaga sp. KCOM 1579 (=ChDC OS43) isolated from a human refractory periapical abscess lesion.</title>
        <authorList>
            <person name="Kook J.-K."/>
            <person name="Park S.-N."/>
            <person name="Lim Y.K."/>
            <person name="Roh H."/>
        </authorList>
    </citation>
    <scope>NUCLEOTIDE SEQUENCE [LARGE SCALE GENOMIC DNA]</scope>
    <source>
        <strain evidence="11">ChDC OS43</strain>
    </source>
</reference>
<evidence type="ECO:0000313" key="11">
    <source>
        <dbReference type="Proteomes" id="UP000197007"/>
    </source>
</evidence>
<evidence type="ECO:0000256" key="6">
    <source>
        <dbReference type="ARBA" id="ARBA00022970"/>
    </source>
</evidence>
<feature type="transmembrane region" description="Helical" evidence="9">
    <location>
        <begin position="315"/>
        <end position="332"/>
    </location>
</feature>
<keyword evidence="3" id="KW-0813">Transport</keyword>
<dbReference type="GO" id="GO:0005304">
    <property type="term" value="F:L-valine transmembrane transporter activity"/>
    <property type="evidence" value="ECO:0007669"/>
    <property type="project" value="TreeGrafter"/>
</dbReference>
<feature type="transmembrane region" description="Helical" evidence="9">
    <location>
        <begin position="370"/>
        <end position="389"/>
    </location>
</feature>
<dbReference type="GO" id="GO:0015188">
    <property type="term" value="F:L-isoleucine transmembrane transporter activity"/>
    <property type="evidence" value="ECO:0007669"/>
    <property type="project" value="TreeGrafter"/>
</dbReference>
<dbReference type="GO" id="GO:0015818">
    <property type="term" value="P:isoleucine transport"/>
    <property type="evidence" value="ECO:0007669"/>
    <property type="project" value="TreeGrafter"/>
</dbReference>
<gene>
    <name evidence="10" type="primary">brnQ</name>
    <name evidence="10" type="ORF">CBG49_11260</name>
</gene>
<feature type="transmembrane region" description="Helical" evidence="9">
    <location>
        <begin position="187"/>
        <end position="211"/>
    </location>
</feature>
<evidence type="ECO:0000313" key="10">
    <source>
        <dbReference type="EMBL" id="ASF43606.1"/>
    </source>
</evidence>
<comment type="similarity">
    <text evidence="2">Belongs to the branched chain amino acid transporter family.</text>
</comment>
<keyword evidence="7 9" id="KW-1133">Transmembrane helix</keyword>
<evidence type="ECO:0000256" key="2">
    <source>
        <dbReference type="ARBA" id="ARBA00008540"/>
    </source>
</evidence>
<dbReference type="AlphaFoldDB" id="A0A1Z4BQP6"/>
<feature type="transmembrane region" description="Helical" evidence="9">
    <location>
        <begin position="223"/>
        <end position="245"/>
    </location>
</feature>
<dbReference type="GO" id="GO:0005886">
    <property type="term" value="C:plasma membrane"/>
    <property type="evidence" value="ECO:0007669"/>
    <property type="project" value="UniProtKB-SubCell"/>
</dbReference>
<feature type="transmembrane region" description="Helical" evidence="9">
    <location>
        <begin position="7"/>
        <end position="32"/>
    </location>
</feature>
<dbReference type="KEGG" id="capn:CBG49_11260"/>
<feature type="transmembrane region" description="Helical" evidence="9">
    <location>
        <begin position="409"/>
        <end position="428"/>
    </location>
</feature>
<dbReference type="EMBL" id="CP022022">
    <property type="protein sequence ID" value="ASF43606.1"/>
    <property type="molecule type" value="Genomic_DNA"/>
</dbReference>
<keyword evidence="5 9" id="KW-0812">Transmembrane</keyword>
<dbReference type="PANTHER" id="PTHR30588:SF0">
    <property type="entry name" value="BRANCHED-CHAIN AMINO ACID PERMEASE BRNQ"/>
    <property type="match status" value="1"/>
</dbReference>
<keyword evidence="11" id="KW-1185">Reference proteome</keyword>
<feature type="transmembrane region" description="Helical" evidence="9">
    <location>
        <begin position="116"/>
        <end position="135"/>
    </location>
</feature>
<keyword evidence="6" id="KW-0029">Amino-acid transport</keyword>
<organism evidence="10 11">
    <name type="scientific">Capnocytophaga endodontalis</name>
    <dbReference type="NCBI Taxonomy" id="2708117"/>
    <lineage>
        <taxon>Bacteria</taxon>
        <taxon>Pseudomonadati</taxon>
        <taxon>Bacteroidota</taxon>
        <taxon>Flavobacteriia</taxon>
        <taxon>Flavobacteriales</taxon>
        <taxon>Flavobacteriaceae</taxon>
        <taxon>Capnocytophaga</taxon>
    </lineage>
</organism>
<evidence type="ECO:0000256" key="3">
    <source>
        <dbReference type="ARBA" id="ARBA00022448"/>
    </source>
</evidence>
<evidence type="ECO:0000256" key="7">
    <source>
        <dbReference type="ARBA" id="ARBA00022989"/>
    </source>
</evidence>
<keyword evidence="4" id="KW-1003">Cell membrane</keyword>
<dbReference type="Pfam" id="PF05525">
    <property type="entry name" value="Branch_AA_trans"/>
    <property type="match status" value="1"/>
</dbReference>
<protein>
    <submittedName>
        <fullName evidence="10">Branched-chain amino acid transport system II carrier protein</fullName>
    </submittedName>
</protein>
<dbReference type="NCBIfam" id="TIGR00796">
    <property type="entry name" value="livcs"/>
    <property type="match status" value="1"/>
</dbReference>
<proteinExistence type="inferred from homology"/>
<feature type="transmembrane region" description="Helical" evidence="9">
    <location>
        <begin position="44"/>
        <end position="67"/>
    </location>
</feature>